<evidence type="ECO:0000256" key="3">
    <source>
        <dbReference type="ARBA" id="ARBA00012438"/>
    </source>
</evidence>
<evidence type="ECO:0000256" key="10">
    <source>
        <dbReference type="ARBA" id="ARBA00023012"/>
    </source>
</evidence>
<keyword evidence="9 13" id="KW-1133">Transmembrane helix</keyword>
<organism evidence="17 18">
    <name type="scientific">Psychrosphaera ytuae</name>
    <dbReference type="NCBI Taxonomy" id="2820710"/>
    <lineage>
        <taxon>Bacteria</taxon>
        <taxon>Pseudomonadati</taxon>
        <taxon>Pseudomonadota</taxon>
        <taxon>Gammaproteobacteria</taxon>
        <taxon>Alteromonadales</taxon>
        <taxon>Pseudoalteromonadaceae</taxon>
        <taxon>Psychrosphaera</taxon>
    </lineage>
</organism>
<proteinExistence type="predicted"/>
<dbReference type="SMART" id="SM01079">
    <property type="entry name" value="CHASE"/>
    <property type="match status" value="1"/>
</dbReference>
<evidence type="ECO:0000256" key="11">
    <source>
        <dbReference type="ARBA" id="ARBA00023136"/>
    </source>
</evidence>
<dbReference type="PANTHER" id="PTHR43047:SF63">
    <property type="entry name" value="HISTIDINE KINASE"/>
    <property type="match status" value="1"/>
</dbReference>
<dbReference type="Gene3D" id="3.30.565.10">
    <property type="entry name" value="Histidine kinase-like ATPase, C-terminal domain"/>
    <property type="match status" value="1"/>
</dbReference>
<feature type="modified residue" description="4-aspartylphosphate" evidence="12">
    <location>
        <position position="850"/>
    </location>
</feature>
<dbReference type="CDD" id="cd17546">
    <property type="entry name" value="REC_hyHK_CKI1_RcsC-like"/>
    <property type="match status" value="1"/>
</dbReference>
<evidence type="ECO:0000313" key="18">
    <source>
        <dbReference type="Proteomes" id="UP000682739"/>
    </source>
</evidence>
<evidence type="ECO:0000256" key="5">
    <source>
        <dbReference type="ARBA" id="ARBA00022553"/>
    </source>
</evidence>
<evidence type="ECO:0000256" key="4">
    <source>
        <dbReference type="ARBA" id="ARBA00022475"/>
    </source>
</evidence>
<dbReference type="Pfam" id="PF02518">
    <property type="entry name" value="HATPase_c"/>
    <property type="match status" value="1"/>
</dbReference>
<dbReference type="PROSITE" id="PS50110">
    <property type="entry name" value="RESPONSE_REGULATORY"/>
    <property type="match status" value="1"/>
</dbReference>
<evidence type="ECO:0000256" key="13">
    <source>
        <dbReference type="SAM" id="Phobius"/>
    </source>
</evidence>
<keyword evidence="6" id="KW-0808">Transferase</keyword>
<feature type="transmembrane region" description="Helical" evidence="13">
    <location>
        <begin position="60"/>
        <end position="80"/>
    </location>
</feature>
<dbReference type="GO" id="GO:0009927">
    <property type="term" value="F:histidine phosphotransfer kinase activity"/>
    <property type="evidence" value="ECO:0007669"/>
    <property type="project" value="TreeGrafter"/>
</dbReference>
<dbReference type="InterPro" id="IPR007895">
    <property type="entry name" value="MASE1"/>
</dbReference>
<dbReference type="PROSITE" id="PS50839">
    <property type="entry name" value="CHASE"/>
    <property type="match status" value="1"/>
</dbReference>
<evidence type="ECO:0000256" key="2">
    <source>
        <dbReference type="ARBA" id="ARBA00004651"/>
    </source>
</evidence>
<keyword evidence="7 13" id="KW-0812">Transmembrane</keyword>
<dbReference type="GO" id="GO:0000155">
    <property type="term" value="F:phosphorelay sensor kinase activity"/>
    <property type="evidence" value="ECO:0007669"/>
    <property type="project" value="InterPro"/>
</dbReference>
<feature type="transmembrane region" description="Helical" evidence="13">
    <location>
        <begin position="9"/>
        <end position="29"/>
    </location>
</feature>
<evidence type="ECO:0000259" key="16">
    <source>
        <dbReference type="PROSITE" id="PS50839"/>
    </source>
</evidence>
<evidence type="ECO:0000259" key="15">
    <source>
        <dbReference type="PROSITE" id="PS50110"/>
    </source>
</evidence>
<keyword evidence="10" id="KW-0902">Two-component regulatory system</keyword>
<dbReference type="GO" id="GO:0005886">
    <property type="term" value="C:plasma membrane"/>
    <property type="evidence" value="ECO:0007669"/>
    <property type="project" value="UniProtKB-SubCell"/>
</dbReference>
<dbReference type="PANTHER" id="PTHR43047">
    <property type="entry name" value="TWO-COMPONENT HISTIDINE PROTEIN KINASE"/>
    <property type="match status" value="1"/>
</dbReference>
<dbReference type="AlphaFoldDB" id="A0A975DDA3"/>
<dbReference type="Pfam" id="PF05231">
    <property type="entry name" value="MASE1"/>
    <property type="match status" value="1"/>
</dbReference>
<feature type="transmembrane region" description="Helical" evidence="13">
    <location>
        <begin position="126"/>
        <end position="149"/>
    </location>
</feature>
<dbReference type="EC" id="2.7.13.3" evidence="3"/>
<evidence type="ECO:0000256" key="7">
    <source>
        <dbReference type="ARBA" id="ARBA00022692"/>
    </source>
</evidence>
<dbReference type="RefSeq" id="WP_208833021.1">
    <property type="nucleotide sequence ID" value="NZ_CP072110.1"/>
</dbReference>
<dbReference type="InterPro" id="IPR005467">
    <property type="entry name" value="His_kinase_dom"/>
</dbReference>
<evidence type="ECO:0000256" key="9">
    <source>
        <dbReference type="ARBA" id="ARBA00022989"/>
    </source>
</evidence>
<feature type="domain" description="Histidine kinase" evidence="14">
    <location>
        <begin position="551"/>
        <end position="772"/>
    </location>
</feature>
<gene>
    <name evidence="17" type="ORF">J1N51_05935</name>
</gene>
<feature type="transmembrane region" description="Helical" evidence="13">
    <location>
        <begin position="161"/>
        <end position="182"/>
    </location>
</feature>
<keyword evidence="18" id="KW-1185">Reference proteome</keyword>
<feature type="domain" description="CHASE" evidence="16">
    <location>
        <begin position="257"/>
        <end position="425"/>
    </location>
</feature>
<dbReference type="CDD" id="cd16922">
    <property type="entry name" value="HATPase_EvgS-ArcB-TorS-like"/>
    <property type="match status" value="1"/>
</dbReference>
<dbReference type="Pfam" id="PF00512">
    <property type="entry name" value="HisKA"/>
    <property type="match status" value="1"/>
</dbReference>
<keyword evidence="11 13" id="KW-0472">Membrane</keyword>
<dbReference type="Gene3D" id="3.30.450.350">
    <property type="entry name" value="CHASE domain"/>
    <property type="match status" value="1"/>
</dbReference>
<keyword evidence="5 12" id="KW-0597">Phosphoprotein</keyword>
<dbReference type="Gene3D" id="3.40.50.2300">
    <property type="match status" value="1"/>
</dbReference>
<feature type="transmembrane region" description="Helical" evidence="13">
    <location>
        <begin position="490"/>
        <end position="513"/>
    </location>
</feature>
<dbReference type="InterPro" id="IPR003661">
    <property type="entry name" value="HisK_dim/P_dom"/>
</dbReference>
<evidence type="ECO:0000256" key="1">
    <source>
        <dbReference type="ARBA" id="ARBA00000085"/>
    </source>
</evidence>
<dbReference type="InterPro" id="IPR036097">
    <property type="entry name" value="HisK_dim/P_sf"/>
</dbReference>
<dbReference type="SMART" id="SM00387">
    <property type="entry name" value="HATPase_c"/>
    <property type="match status" value="1"/>
</dbReference>
<dbReference type="EMBL" id="CP072110">
    <property type="protein sequence ID" value="QTH64986.1"/>
    <property type="molecule type" value="Genomic_DNA"/>
</dbReference>
<dbReference type="InterPro" id="IPR042240">
    <property type="entry name" value="CHASE_sf"/>
</dbReference>
<dbReference type="FunFam" id="3.30.565.10:FF:000010">
    <property type="entry name" value="Sensor histidine kinase RcsC"/>
    <property type="match status" value="1"/>
</dbReference>
<evidence type="ECO:0000313" key="17">
    <source>
        <dbReference type="EMBL" id="QTH64986.1"/>
    </source>
</evidence>
<dbReference type="CDD" id="cd00082">
    <property type="entry name" value="HisKA"/>
    <property type="match status" value="1"/>
</dbReference>
<dbReference type="PROSITE" id="PS50109">
    <property type="entry name" value="HIS_KIN"/>
    <property type="match status" value="1"/>
</dbReference>
<comment type="catalytic activity">
    <reaction evidence="1">
        <text>ATP + protein L-histidine = ADP + protein N-phospho-L-histidine.</text>
        <dbReference type="EC" id="2.7.13.3"/>
    </reaction>
</comment>
<dbReference type="SUPFAM" id="SSF47384">
    <property type="entry name" value="Homodimeric domain of signal transducing histidine kinase"/>
    <property type="match status" value="1"/>
</dbReference>
<accession>A0A975DDA3</accession>
<dbReference type="Pfam" id="PF00072">
    <property type="entry name" value="Response_reg"/>
    <property type="match status" value="1"/>
</dbReference>
<dbReference type="InterPro" id="IPR001789">
    <property type="entry name" value="Sig_transdc_resp-reg_receiver"/>
</dbReference>
<evidence type="ECO:0000259" key="14">
    <source>
        <dbReference type="PROSITE" id="PS50109"/>
    </source>
</evidence>
<name>A0A975DDA3_9GAMM</name>
<feature type="domain" description="Response regulatory" evidence="15">
    <location>
        <begin position="801"/>
        <end position="917"/>
    </location>
</feature>
<keyword evidence="4" id="KW-1003">Cell membrane</keyword>
<feature type="transmembrane region" description="Helical" evidence="13">
    <location>
        <begin position="86"/>
        <end position="106"/>
    </location>
</feature>
<dbReference type="InterPro" id="IPR036890">
    <property type="entry name" value="HATPase_C_sf"/>
</dbReference>
<dbReference type="InterPro" id="IPR004358">
    <property type="entry name" value="Sig_transdc_His_kin-like_C"/>
</dbReference>
<feature type="transmembrane region" description="Helical" evidence="13">
    <location>
        <begin position="194"/>
        <end position="213"/>
    </location>
</feature>
<reference evidence="17" key="1">
    <citation type="submission" date="2021-03" db="EMBL/GenBank/DDBJ databases">
        <title>Description of Psychrosphaera ytuae sp. nov. isolated from deep sea sediment of South China Sea.</title>
        <authorList>
            <person name="Zhang J."/>
            <person name="Xu X.-D."/>
        </authorList>
    </citation>
    <scope>NUCLEOTIDE SEQUENCE</scope>
    <source>
        <strain evidence="17">MTZ26</strain>
    </source>
</reference>
<dbReference type="SMART" id="SM00448">
    <property type="entry name" value="REC"/>
    <property type="match status" value="1"/>
</dbReference>
<keyword evidence="8" id="KW-0418">Kinase</keyword>
<dbReference type="SMART" id="SM00388">
    <property type="entry name" value="HisKA"/>
    <property type="match status" value="1"/>
</dbReference>
<dbReference type="InterPro" id="IPR006189">
    <property type="entry name" value="CHASE_dom"/>
</dbReference>
<dbReference type="Pfam" id="PF03924">
    <property type="entry name" value="CHASE"/>
    <property type="match status" value="1"/>
</dbReference>
<evidence type="ECO:0000256" key="8">
    <source>
        <dbReference type="ARBA" id="ARBA00022777"/>
    </source>
</evidence>
<dbReference type="InterPro" id="IPR011006">
    <property type="entry name" value="CheY-like_superfamily"/>
</dbReference>
<comment type="subcellular location">
    <subcellularLocation>
        <location evidence="2">Cell membrane</location>
        <topology evidence="2">Multi-pass membrane protein</topology>
    </subcellularLocation>
</comment>
<dbReference type="Proteomes" id="UP000682739">
    <property type="component" value="Chromosome"/>
</dbReference>
<dbReference type="InterPro" id="IPR003594">
    <property type="entry name" value="HATPase_dom"/>
</dbReference>
<protein>
    <recommendedName>
        <fullName evidence="3">histidine kinase</fullName>
        <ecNumber evidence="3">2.7.13.3</ecNumber>
    </recommendedName>
</protein>
<dbReference type="Gene3D" id="1.10.287.130">
    <property type="match status" value="1"/>
</dbReference>
<evidence type="ECO:0000256" key="6">
    <source>
        <dbReference type="ARBA" id="ARBA00022679"/>
    </source>
</evidence>
<dbReference type="SUPFAM" id="SSF55874">
    <property type="entry name" value="ATPase domain of HSP90 chaperone/DNA topoisomerase II/histidine kinase"/>
    <property type="match status" value="1"/>
</dbReference>
<evidence type="ECO:0000256" key="12">
    <source>
        <dbReference type="PROSITE-ProRule" id="PRU00169"/>
    </source>
</evidence>
<dbReference type="PRINTS" id="PR00344">
    <property type="entry name" value="BCTRLSENSOR"/>
</dbReference>
<dbReference type="SUPFAM" id="SSF52172">
    <property type="entry name" value="CheY-like"/>
    <property type="match status" value="1"/>
</dbReference>
<dbReference type="KEGG" id="psym:J1N51_05935"/>
<sequence>MLRSQSKSILVILISFLSYYLFSKVGLLFAIPPGFASAVWPAAGVGLACYLIFGRLALIGVFLGSALANIQVMSGGYSGLPIAQQILPFIIATGTCLQMVVARYLLRRSVSLPVNNTHLRSVIKFLAIVGPIACIVAATINTTAVSIVNGLTLSHALFVGFTWWVGDFIGVMFFLPIVLSLANNEFYVQKKDKLKIAVPAAILFLLVSSIFAMSRQHYQTSRMEDFVSQTNKFSQQINLIENTITQQLAGMEGLFRASKHVTRDEFRRFIDKIMNPDINLRALAWLPKVNGSERRKYEEQIAATDFPGFKLKQLIGGNIQEAEHQRYYIPILYTEPLEPNKAAVGLDVSSHDVVGITVNKAIYTGEKAVSPQLSLVQNLEKYNAVIVYYPIYEGGDVPSERNLRVSKLLGLFEAVIELDQLVLSLYDESMADNFVFRTRYVQDEETTATFEANYRTDALFNYRASFPFFDTRIEVDYASSAIFDQNSIDWSSWLIIIIGCCVSTFSVIFIIIMTNLSEMLEQKVAHKTQQLSQKNDELMKANAAKSQFLANMSHEYRTPLNAVIGFAQIGKNSKSVEEAKSYFKQILDSSKLLLGIINNVLDFSKVSESDLKLEESPINLAQSVTSIKNLLTEKASAKGVVLEVIDRGLSDKTIIGDSVRLEQIMMNLVDNAIKFTERGTVKLTVVLTEKGNSTAELSIVVEDQGIGIPESKIPDLFMSFTQADESTTRKFGGTGLGLAIVKQLTELMNGKIVVESKLGEGTRFSISMPVEIYSSEITHAEENDDSEYQAQLELIRQQNFKALIVEDNKINQLIASKQLELLNISVTLADNGELGLEALEQGKPDILFVDLHMPVMDGFTMLEALKQKPEFDDLPAVIISASVSAEDRARAELLGINHYVTKPFLLEDLERVVYELLAEDNE</sequence>